<evidence type="ECO:0000256" key="1">
    <source>
        <dbReference type="ARBA" id="ARBA00022801"/>
    </source>
</evidence>
<keyword evidence="1 3" id="KW-0378">Hydrolase</keyword>
<dbReference type="GO" id="GO:0016813">
    <property type="term" value="F:hydrolase activity, acting on carbon-nitrogen (but not peptide) bonds, in linear amidines"/>
    <property type="evidence" value="ECO:0007669"/>
    <property type="project" value="InterPro"/>
</dbReference>
<organism evidence="3 4">
    <name type="scientific">Haloferax sulfurifontis</name>
    <dbReference type="NCBI Taxonomy" id="255616"/>
    <lineage>
        <taxon>Archaea</taxon>
        <taxon>Methanobacteriati</taxon>
        <taxon>Methanobacteriota</taxon>
        <taxon>Stenosarchaea group</taxon>
        <taxon>Halobacteria</taxon>
        <taxon>Halobacteriales</taxon>
        <taxon>Haloferacaceae</taxon>
        <taxon>Haloferax</taxon>
    </lineage>
</organism>
<gene>
    <name evidence="3" type="primary">amaB</name>
    <name evidence="3" type="ORF">GCM10007209_10480</name>
</gene>
<dbReference type="Proteomes" id="UP000646833">
    <property type="component" value="Unassembled WGS sequence"/>
</dbReference>
<dbReference type="InterPro" id="IPR036264">
    <property type="entry name" value="Bact_exopeptidase_dim_dom"/>
</dbReference>
<dbReference type="PIRSF" id="PIRSF001235">
    <property type="entry name" value="Amidase_carbamoylase"/>
    <property type="match status" value="1"/>
</dbReference>
<dbReference type="SUPFAM" id="SSF55031">
    <property type="entry name" value="Bacterial exopeptidase dimerisation domain"/>
    <property type="match status" value="1"/>
</dbReference>
<dbReference type="AlphaFoldDB" id="A0A830DP10"/>
<dbReference type="PANTHER" id="PTHR32494">
    <property type="entry name" value="ALLANTOATE DEIMINASE-RELATED"/>
    <property type="match status" value="1"/>
</dbReference>
<dbReference type="EMBL" id="BMCI01000002">
    <property type="protein sequence ID" value="GGC50777.1"/>
    <property type="molecule type" value="Genomic_DNA"/>
</dbReference>
<dbReference type="Gene3D" id="3.30.70.360">
    <property type="match status" value="1"/>
</dbReference>
<dbReference type="Pfam" id="PF01546">
    <property type="entry name" value="Peptidase_M20"/>
    <property type="match status" value="1"/>
</dbReference>
<dbReference type="CDD" id="cd03884">
    <property type="entry name" value="M20_bAS"/>
    <property type="match status" value="1"/>
</dbReference>
<dbReference type="Gene3D" id="3.40.630.10">
    <property type="entry name" value="Zn peptidases"/>
    <property type="match status" value="1"/>
</dbReference>
<dbReference type="InterPro" id="IPR002933">
    <property type="entry name" value="Peptidase_M20"/>
</dbReference>
<evidence type="ECO:0000313" key="4">
    <source>
        <dbReference type="Proteomes" id="UP000646833"/>
    </source>
</evidence>
<reference evidence="3" key="1">
    <citation type="journal article" date="2014" name="Int. J. Syst. Evol. Microbiol.">
        <title>Complete genome sequence of Corynebacterium casei LMG S-19264T (=DSM 44701T), isolated from a smear-ripened cheese.</title>
        <authorList>
            <consortium name="US DOE Joint Genome Institute (JGI-PGF)"/>
            <person name="Walter F."/>
            <person name="Albersmeier A."/>
            <person name="Kalinowski J."/>
            <person name="Ruckert C."/>
        </authorList>
    </citation>
    <scope>NUCLEOTIDE SEQUENCE</scope>
    <source>
        <strain evidence="3">CCM 7217</strain>
    </source>
</reference>
<comment type="caution">
    <text evidence="3">The sequence shown here is derived from an EMBL/GenBank/DDBJ whole genome shotgun (WGS) entry which is preliminary data.</text>
</comment>
<dbReference type="RefSeq" id="WP_188423376.1">
    <property type="nucleotide sequence ID" value="NZ_BMCI01000002.1"/>
</dbReference>
<name>A0A830DP10_9EURY</name>
<sequence>MNIDTDRLRRDLQENAAFGDVDADEGVGRTVLTGSEADRGVRERFVDRLEAAGLDVRVDAVGNIFGRWTPPSCDPSAAPVAFGSHLDSVPRGGIFDGPLGTYGALEGVRAMQEADVAPARPVEVVSFTEEEGGRFGVGTLGSSVATGKLGVDEALALEDDDGVTLRDHLDRVGFAGSDAVDPAEWDAWMELHIEQGTRLTGANAGVGVVDSITGITNCEVAVTGEADHAGSTPMYERSDALAAASEFVLDLERAAEELATTSEAAVGTAGKGTIEPNARNIVPAEVRLQLDIRDVEHETMDRLVERCRTSLARLERNRGVETSMSRYRDSPPSQMADRCLAAADAAAATRSVDALRLHSAAMHDTANLAAVTDAGLLFAPSRDGVSHSPREWTDWDDCATATGVLAETVRSLASD</sequence>
<feature type="domain" description="Peptidase M20 dimerisation" evidence="2">
    <location>
        <begin position="214"/>
        <end position="313"/>
    </location>
</feature>
<reference evidence="3" key="2">
    <citation type="submission" date="2020-09" db="EMBL/GenBank/DDBJ databases">
        <authorList>
            <person name="Sun Q."/>
            <person name="Sedlacek I."/>
        </authorList>
    </citation>
    <scope>NUCLEOTIDE SEQUENCE</scope>
    <source>
        <strain evidence="3">CCM 7217</strain>
    </source>
</reference>
<evidence type="ECO:0000259" key="2">
    <source>
        <dbReference type="Pfam" id="PF07687"/>
    </source>
</evidence>
<accession>A0A830DP10</accession>
<dbReference type="NCBIfam" id="TIGR01879">
    <property type="entry name" value="hydantase"/>
    <property type="match status" value="1"/>
</dbReference>
<protein>
    <submittedName>
        <fullName evidence="3">Zn-dependent hydrolase</fullName>
    </submittedName>
</protein>
<dbReference type="Pfam" id="PF07687">
    <property type="entry name" value="M20_dimer"/>
    <property type="match status" value="1"/>
</dbReference>
<dbReference type="PANTHER" id="PTHR32494:SF5">
    <property type="entry name" value="ALLANTOATE AMIDOHYDROLASE"/>
    <property type="match status" value="1"/>
</dbReference>
<dbReference type="InterPro" id="IPR010158">
    <property type="entry name" value="Amidase_Cbmase"/>
</dbReference>
<dbReference type="InterPro" id="IPR011650">
    <property type="entry name" value="Peptidase_M20_dimer"/>
</dbReference>
<evidence type="ECO:0000313" key="3">
    <source>
        <dbReference type="EMBL" id="GGC50777.1"/>
    </source>
</evidence>
<dbReference type="SUPFAM" id="SSF53187">
    <property type="entry name" value="Zn-dependent exopeptidases"/>
    <property type="match status" value="1"/>
</dbReference>
<proteinExistence type="predicted"/>